<protein>
    <submittedName>
        <fullName evidence="1">Uncharacterized protein</fullName>
    </submittedName>
</protein>
<sequence length="114" mass="13178">MENLLVLWVEVDLAERRNLLMAMLDEFYVGTVDEKAIVTIRPKPAFRLLFEIATTCEGSGIALINQTPQTRDETEASESCAWWKRGRVELKTWPRRSLMHSVISPGLWPAWRHP</sequence>
<organism evidence="1">
    <name type="scientific">marine metagenome</name>
    <dbReference type="NCBI Taxonomy" id="408172"/>
    <lineage>
        <taxon>unclassified sequences</taxon>
        <taxon>metagenomes</taxon>
        <taxon>ecological metagenomes</taxon>
    </lineage>
</organism>
<accession>A0A381PDD4</accession>
<gene>
    <name evidence="1" type="ORF">METZ01_LOCUS17856</name>
</gene>
<evidence type="ECO:0000313" key="1">
    <source>
        <dbReference type="EMBL" id="SUZ65002.1"/>
    </source>
</evidence>
<name>A0A381PDD4_9ZZZZ</name>
<dbReference type="AlphaFoldDB" id="A0A381PDD4"/>
<reference evidence="1" key="1">
    <citation type="submission" date="2018-05" db="EMBL/GenBank/DDBJ databases">
        <authorList>
            <person name="Lanie J.A."/>
            <person name="Ng W.-L."/>
            <person name="Kazmierczak K.M."/>
            <person name="Andrzejewski T.M."/>
            <person name="Davidsen T.M."/>
            <person name="Wayne K.J."/>
            <person name="Tettelin H."/>
            <person name="Glass J.I."/>
            <person name="Rusch D."/>
            <person name="Podicherti R."/>
            <person name="Tsui H.-C.T."/>
            <person name="Winkler M.E."/>
        </authorList>
    </citation>
    <scope>NUCLEOTIDE SEQUENCE</scope>
</reference>
<proteinExistence type="predicted"/>
<dbReference type="EMBL" id="UINC01000948">
    <property type="protein sequence ID" value="SUZ65002.1"/>
    <property type="molecule type" value="Genomic_DNA"/>
</dbReference>